<evidence type="ECO:0000256" key="3">
    <source>
        <dbReference type="ARBA" id="ARBA00022692"/>
    </source>
</evidence>
<protein>
    <recommendedName>
        <fullName evidence="11">G-protein coupled receptors family 1 profile domain-containing protein</fullName>
    </recommendedName>
</protein>
<proteinExistence type="predicted"/>
<evidence type="ECO:0000256" key="4">
    <source>
        <dbReference type="ARBA" id="ARBA00022989"/>
    </source>
</evidence>
<comment type="caution">
    <text evidence="12">The sequence shown here is derived from an EMBL/GenBank/DDBJ whole genome shotgun (WGS) entry which is preliminary data.</text>
</comment>
<evidence type="ECO:0000313" key="13">
    <source>
        <dbReference type="Proteomes" id="UP001159405"/>
    </source>
</evidence>
<dbReference type="PANTHER" id="PTHR11866">
    <property type="entry name" value="G-PROTEIN COUPLED RECEPTOR FAMILY 1 MEMBER"/>
    <property type="match status" value="1"/>
</dbReference>
<name>A0ABN8NWH4_9CNID</name>
<dbReference type="InterPro" id="IPR008365">
    <property type="entry name" value="Prostanoid_rcpt"/>
</dbReference>
<reference evidence="12 13" key="1">
    <citation type="submission" date="2022-05" db="EMBL/GenBank/DDBJ databases">
        <authorList>
            <consortium name="Genoscope - CEA"/>
            <person name="William W."/>
        </authorList>
    </citation>
    <scope>NUCLEOTIDE SEQUENCE [LARGE SCALE GENOMIC DNA]</scope>
</reference>
<evidence type="ECO:0000256" key="2">
    <source>
        <dbReference type="ARBA" id="ARBA00022475"/>
    </source>
</evidence>
<dbReference type="SUPFAM" id="SSF81321">
    <property type="entry name" value="Family A G protein-coupled receptor-like"/>
    <property type="match status" value="1"/>
</dbReference>
<dbReference type="Pfam" id="PF00001">
    <property type="entry name" value="7tm_1"/>
    <property type="match status" value="1"/>
</dbReference>
<keyword evidence="4 10" id="KW-1133">Transmembrane helix</keyword>
<sequence>MASYEVKQNLFLGVGTILYTLATALVNLVAAYYLLIYKKSTFSRKQYNNFLMGLQAVMGIFLALTGYTWTVVAHLAGEWPAENLGCSLATFCLLFFGTMMVMVTLVMSAERFIAMCVPFYYQQLINLRKIRIAVGYIFVHSAALAILPLLLKSVELTKHPIAVCLYSLNSKSNGEVIVVHAFICNFSLSILLMLVMNVSVLKALKRMNLSVGTGVLTQSAGDREAIILSNLTGIMALSYSLAWVPILVR</sequence>
<dbReference type="PANTHER" id="PTHR11866:SF16">
    <property type="entry name" value="PROSTAGLANDIN E2 RECEPTOR EP4 SUBTYPE-LIKE PROTEIN"/>
    <property type="match status" value="1"/>
</dbReference>
<organism evidence="12 13">
    <name type="scientific">Porites lobata</name>
    <dbReference type="NCBI Taxonomy" id="104759"/>
    <lineage>
        <taxon>Eukaryota</taxon>
        <taxon>Metazoa</taxon>
        <taxon>Cnidaria</taxon>
        <taxon>Anthozoa</taxon>
        <taxon>Hexacorallia</taxon>
        <taxon>Scleractinia</taxon>
        <taxon>Fungiina</taxon>
        <taxon>Poritidae</taxon>
        <taxon>Porites</taxon>
    </lineage>
</organism>
<accession>A0ABN8NWH4</accession>
<evidence type="ECO:0000259" key="11">
    <source>
        <dbReference type="PROSITE" id="PS50262"/>
    </source>
</evidence>
<feature type="transmembrane region" description="Helical" evidence="10">
    <location>
        <begin position="225"/>
        <end position="248"/>
    </location>
</feature>
<feature type="transmembrane region" description="Helical" evidence="10">
    <location>
        <begin position="88"/>
        <end position="109"/>
    </location>
</feature>
<evidence type="ECO:0000256" key="9">
    <source>
        <dbReference type="ARBA" id="ARBA00023224"/>
    </source>
</evidence>
<evidence type="ECO:0000256" key="8">
    <source>
        <dbReference type="ARBA" id="ARBA00023180"/>
    </source>
</evidence>
<feature type="non-terminal residue" evidence="12">
    <location>
        <position position="249"/>
    </location>
</feature>
<evidence type="ECO:0000313" key="12">
    <source>
        <dbReference type="EMBL" id="CAH3120012.1"/>
    </source>
</evidence>
<keyword evidence="7" id="KW-0675">Receptor</keyword>
<keyword evidence="6 10" id="KW-0472">Membrane</keyword>
<evidence type="ECO:0000256" key="5">
    <source>
        <dbReference type="ARBA" id="ARBA00023040"/>
    </source>
</evidence>
<keyword evidence="3 10" id="KW-0812">Transmembrane</keyword>
<feature type="domain" description="G-protein coupled receptors family 1 profile" evidence="11">
    <location>
        <begin position="26"/>
        <end position="249"/>
    </location>
</feature>
<dbReference type="InterPro" id="IPR017452">
    <property type="entry name" value="GPCR_Rhodpsn_7TM"/>
</dbReference>
<evidence type="ECO:0000256" key="7">
    <source>
        <dbReference type="ARBA" id="ARBA00023170"/>
    </source>
</evidence>
<keyword evidence="5" id="KW-0297">G-protein coupled receptor</keyword>
<dbReference type="InterPro" id="IPR000276">
    <property type="entry name" value="GPCR_Rhodpsn"/>
</dbReference>
<evidence type="ECO:0000256" key="10">
    <source>
        <dbReference type="SAM" id="Phobius"/>
    </source>
</evidence>
<feature type="transmembrane region" description="Helical" evidence="10">
    <location>
        <begin position="130"/>
        <end position="151"/>
    </location>
</feature>
<evidence type="ECO:0000256" key="6">
    <source>
        <dbReference type="ARBA" id="ARBA00023136"/>
    </source>
</evidence>
<feature type="transmembrane region" description="Helical" evidence="10">
    <location>
        <begin position="12"/>
        <end position="35"/>
    </location>
</feature>
<keyword evidence="13" id="KW-1185">Reference proteome</keyword>
<dbReference type="Gene3D" id="1.20.1070.10">
    <property type="entry name" value="Rhodopsin 7-helix transmembrane proteins"/>
    <property type="match status" value="1"/>
</dbReference>
<feature type="transmembrane region" description="Helical" evidence="10">
    <location>
        <begin position="177"/>
        <end position="204"/>
    </location>
</feature>
<gene>
    <name evidence="12" type="ORF">PLOB_00027707</name>
</gene>
<keyword evidence="2" id="KW-1003">Cell membrane</keyword>
<keyword evidence="8" id="KW-0325">Glycoprotein</keyword>
<evidence type="ECO:0000256" key="1">
    <source>
        <dbReference type="ARBA" id="ARBA00004651"/>
    </source>
</evidence>
<keyword evidence="9" id="KW-0807">Transducer</keyword>
<dbReference type="EMBL" id="CALNXK010000034">
    <property type="protein sequence ID" value="CAH3120012.1"/>
    <property type="molecule type" value="Genomic_DNA"/>
</dbReference>
<dbReference type="PROSITE" id="PS50262">
    <property type="entry name" value="G_PROTEIN_RECEP_F1_2"/>
    <property type="match status" value="1"/>
</dbReference>
<dbReference type="CDD" id="cd00637">
    <property type="entry name" value="7tm_classA_rhodopsin-like"/>
    <property type="match status" value="1"/>
</dbReference>
<feature type="transmembrane region" description="Helical" evidence="10">
    <location>
        <begin position="56"/>
        <end position="76"/>
    </location>
</feature>
<comment type="subcellular location">
    <subcellularLocation>
        <location evidence="1">Cell membrane</location>
        <topology evidence="1">Multi-pass membrane protein</topology>
    </subcellularLocation>
</comment>
<dbReference type="Proteomes" id="UP001159405">
    <property type="component" value="Unassembled WGS sequence"/>
</dbReference>